<sequence>MKILYFWDAYCGWCYGFDKIFTKFYENHTDVEIEIISGGLFIGDNSKRIKEYRYFQEGNKKISEMYNVEFGEKYNEILEEGEMVLNSVHPAIAMDMIKELIPNSQILHFAYDVQCKFFIEGKSLSDVQTYVELCEKYGLDSYDLALKLTIAFKNSNPIHPDFIRTLNLGIESYPTAVMEKDGEYYDLRGYATVPEDIETHYNLITKRF</sequence>
<evidence type="ECO:0000313" key="1">
    <source>
        <dbReference type="EMBL" id="KXB59389.1"/>
    </source>
</evidence>
<dbReference type="SUPFAM" id="SSF52833">
    <property type="entry name" value="Thioredoxin-like"/>
    <property type="match status" value="1"/>
</dbReference>
<evidence type="ECO:0008006" key="3">
    <source>
        <dbReference type="Google" id="ProtNLM"/>
    </source>
</evidence>
<organism evidence="1 2">
    <name type="scientific">Gemella haemolysans</name>
    <dbReference type="NCBI Taxonomy" id="1379"/>
    <lineage>
        <taxon>Bacteria</taxon>
        <taxon>Bacillati</taxon>
        <taxon>Bacillota</taxon>
        <taxon>Bacilli</taxon>
        <taxon>Bacillales</taxon>
        <taxon>Gemellaceae</taxon>
        <taxon>Gemella</taxon>
    </lineage>
</organism>
<dbReference type="Gene3D" id="1.10.472.60">
    <property type="entry name" value="putative protein disulfide isomerase domain"/>
    <property type="match status" value="1"/>
</dbReference>
<dbReference type="EMBL" id="LSDC01000076">
    <property type="protein sequence ID" value="KXB59389.1"/>
    <property type="molecule type" value="Genomic_DNA"/>
</dbReference>
<protein>
    <recommendedName>
        <fullName evidence="3">Thioredoxin</fullName>
    </recommendedName>
</protein>
<dbReference type="Proteomes" id="UP000070355">
    <property type="component" value="Unassembled WGS sequence"/>
</dbReference>
<dbReference type="OrthoDB" id="9813770at2"/>
<dbReference type="PATRIC" id="fig|1379.3.peg.1187"/>
<comment type="caution">
    <text evidence="1">The sequence shown here is derived from an EMBL/GenBank/DDBJ whole genome shotgun (WGS) entry which is preliminary data.</text>
</comment>
<dbReference type="Gene3D" id="3.40.30.10">
    <property type="entry name" value="Glutaredoxin"/>
    <property type="match status" value="1"/>
</dbReference>
<dbReference type="PROSITE" id="PS00194">
    <property type="entry name" value="THIOREDOXIN_1"/>
    <property type="match status" value="1"/>
</dbReference>
<name>A0A133ZVC8_9BACL</name>
<dbReference type="InterPro" id="IPR036249">
    <property type="entry name" value="Thioredoxin-like_sf"/>
</dbReference>
<proteinExistence type="predicted"/>
<dbReference type="STRING" id="1379.HMPREF3186_01207"/>
<dbReference type="RefSeq" id="WP_060914335.1">
    <property type="nucleotide sequence ID" value="NZ_KQ959965.1"/>
</dbReference>
<evidence type="ECO:0000313" key="2">
    <source>
        <dbReference type="Proteomes" id="UP000070355"/>
    </source>
</evidence>
<accession>A0A133ZVC8</accession>
<dbReference type="AlphaFoldDB" id="A0A133ZVC8"/>
<gene>
    <name evidence="1" type="ORF">HMPREF3186_01207</name>
</gene>
<dbReference type="InterPro" id="IPR017937">
    <property type="entry name" value="Thioredoxin_CS"/>
</dbReference>
<reference evidence="2" key="1">
    <citation type="submission" date="2016-01" db="EMBL/GenBank/DDBJ databases">
        <authorList>
            <person name="Mitreva M."/>
            <person name="Pepin K.H."/>
            <person name="Mihindukulasuriya K.A."/>
            <person name="Fulton R."/>
            <person name="Fronick C."/>
            <person name="O'Laughlin M."/>
            <person name="Miner T."/>
            <person name="Herter B."/>
            <person name="Rosa B.A."/>
            <person name="Cordes M."/>
            <person name="Tomlinson C."/>
            <person name="Wollam A."/>
            <person name="Palsikar V.B."/>
            <person name="Mardis E.R."/>
            <person name="Wilson R.K."/>
        </authorList>
    </citation>
    <scope>NUCLEOTIDE SEQUENCE [LARGE SCALE GENOMIC DNA]</scope>
    <source>
        <strain evidence="2">DNF01167</strain>
    </source>
</reference>